<feature type="chain" id="PRO_5046821399" evidence="1">
    <location>
        <begin position="24"/>
        <end position="75"/>
    </location>
</feature>
<feature type="signal peptide" evidence="1">
    <location>
        <begin position="1"/>
        <end position="23"/>
    </location>
</feature>
<organism evidence="2 3">
    <name type="scientific">Roseateles oligotrophus</name>
    <dbReference type="NCBI Taxonomy" id="1769250"/>
    <lineage>
        <taxon>Bacteria</taxon>
        <taxon>Pseudomonadati</taxon>
        <taxon>Pseudomonadota</taxon>
        <taxon>Betaproteobacteria</taxon>
        <taxon>Burkholderiales</taxon>
        <taxon>Sphaerotilaceae</taxon>
        <taxon>Roseateles</taxon>
    </lineage>
</organism>
<name>A0ABT2YK46_9BURK</name>
<sequence length="75" mass="8102">MRSQYFVRFIVGAAMFAAATAQAAEPEKLERVVVSGKAVKTELAQLPRVVITGLSANSQMQQLLLASAKPSVRRI</sequence>
<dbReference type="Proteomes" id="UP001209701">
    <property type="component" value="Unassembled WGS sequence"/>
</dbReference>
<keyword evidence="1" id="KW-0732">Signal</keyword>
<protein>
    <submittedName>
        <fullName evidence="2">Uncharacterized protein</fullName>
    </submittedName>
</protein>
<dbReference type="RefSeq" id="WP_263573014.1">
    <property type="nucleotide sequence ID" value="NZ_JAJIRN010000009.1"/>
</dbReference>
<dbReference type="EMBL" id="JAJIRN010000009">
    <property type="protein sequence ID" value="MCV2370428.1"/>
    <property type="molecule type" value="Genomic_DNA"/>
</dbReference>
<evidence type="ECO:0000313" key="3">
    <source>
        <dbReference type="Proteomes" id="UP001209701"/>
    </source>
</evidence>
<reference evidence="2 3" key="1">
    <citation type="submission" date="2021-11" db="EMBL/GenBank/DDBJ databases">
        <authorList>
            <person name="Liang Q."/>
            <person name="Mou H."/>
            <person name="Liu Z."/>
        </authorList>
    </citation>
    <scope>NUCLEOTIDE SEQUENCE [LARGE SCALE GENOMIC DNA]</scope>
    <source>
        <strain evidence="2 3">CHU3</strain>
    </source>
</reference>
<comment type="caution">
    <text evidence="2">The sequence shown here is derived from an EMBL/GenBank/DDBJ whole genome shotgun (WGS) entry which is preliminary data.</text>
</comment>
<evidence type="ECO:0000256" key="1">
    <source>
        <dbReference type="SAM" id="SignalP"/>
    </source>
</evidence>
<accession>A0ABT2YK46</accession>
<proteinExistence type="predicted"/>
<keyword evidence="3" id="KW-1185">Reference proteome</keyword>
<gene>
    <name evidence="2" type="ORF">LNV07_20295</name>
</gene>
<evidence type="ECO:0000313" key="2">
    <source>
        <dbReference type="EMBL" id="MCV2370428.1"/>
    </source>
</evidence>